<dbReference type="Gene3D" id="1.10.357.10">
    <property type="entry name" value="Tetracycline Repressor, domain 2"/>
    <property type="match status" value="1"/>
</dbReference>
<protein>
    <submittedName>
        <fullName evidence="4">Transcriptional regulator, TetR family</fullName>
    </submittedName>
</protein>
<dbReference type="PANTHER" id="PTHR30055:SF223">
    <property type="entry name" value="HTH-TYPE TRANSCRIPTIONAL REGULATOR UIDR"/>
    <property type="match status" value="1"/>
</dbReference>
<feature type="domain" description="HTH tetR-type" evidence="3">
    <location>
        <begin position="39"/>
        <end position="99"/>
    </location>
</feature>
<name>A0A1A8ZA84_9ACTN</name>
<dbReference type="STRING" id="261654.GA0070611_1370"/>
<dbReference type="SUPFAM" id="SSF46689">
    <property type="entry name" value="Homeodomain-like"/>
    <property type="match status" value="1"/>
</dbReference>
<evidence type="ECO:0000259" key="3">
    <source>
        <dbReference type="PROSITE" id="PS50977"/>
    </source>
</evidence>
<accession>A0A1A8ZA84</accession>
<organism evidence="4 5">
    <name type="scientific">Micromonospora auratinigra</name>
    <dbReference type="NCBI Taxonomy" id="261654"/>
    <lineage>
        <taxon>Bacteria</taxon>
        <taxon>Bacillati</taxon>
        <taxon>Actinomycetota</taxon>
        <taxon>Actinomycetes</taxon>
        <taxon>Micromonosporales</taxon>
        <taxon>Micromonosporaceae</taxon>
        <taxon>Micromonospora</taxon>
    </lineage>
</organism>
<dbReference type="PANTHER" id="PTHR30055">
    <property type="entry name" value="HTH-TYPE TRANSCRIPTIONAL REGULATOR RUTR"/>
    <property type="match status" value="1"/>
</dbReference>
<evidence type="ECO:0000313" key="4">
    <source>
        <dbReference type="EMBL" id="SBT40745.1"/>
    </source>
</evidence>
<dbReference type="EMBL" id="LT594323">
    <property type="protein sequence ID" value="SBT40745.1"/>
    <property type="molecule type" value="Genomic_DNA"/>
</dbReference>
<dbReference type="Pfam" id="PF00440">
    <property type="entry name" value="TetR_N"/>
    <property type="match status" value="1"/>
</dbReference>
<keyword evidence="5" id="KW-1185">Reference proteome</keyword>
<dbReference type="GO" id="GO:0000976">
    <property type="term" value="F:transcription cis-regulatory region binding"/>
    <property type="evidence" value="ECO:0007669"/>
    <property type="project" value="TreeGrafter"/>
</dbReference>
<evidence type="ECO:0000256" key="2">
    <source>
        <dbReference type="PROSITE-ProRule" id="PRU00335"/>
    </source>
</evidence>
<keyword evidence="1 2" id="KW-0238">DNA-binding</keyword>
<evidence type="ECO:0000256" key="1">
    <source>
        <dbReference type="ARBA" id="ARBA00023125"/>
    </source>
</evidence>
<dbReference type="InterPro" id="IPR001647">
    <property type="entry name" value="HTH_TetR"/>
</dbReference>
<dbReference type="InterPro" id="IPR009057">
    <property type="entry name" value="Homeodomain-like_sf"/>
</dbReference>
<sequence length="226" mass="25022">MIARVSTYSLETNSGETARGYAPLTMTEAPKSRRAEYAAATRTAIIEAARLLFARNGYFATKIEDIAVEARVAPATVYAVTGGKQGLIRTLVDLWSQAPIVAQTLSRQEALTDPDEILRDTAATVRAMRETYGDIMRLMLTTAPHHTEVAENLRVATKRYRDAIQAVAVRLGDVGGLREGMTVAEATDILWFYFGYSGYFTLLDDNGWTYEQSERWLVTQAATALR</sequence>
<evidence type="ECO:0000313" key="5">
    <source>
        <dbReference type="Proteomes" id="UP000199385"/>
    </source>
</evidence>
<feature type="DNA-binding region" description="H-T-H motif" evidence="2">
    <location>
        <begin position="62"/>
        <end position="81"/>
    </location>
</feature>
<dbReference type="AlphaFoldDB" id="A0A1A8ZA84"/>
<gene>
    <name evidence="4" type="ORF">GA0070611_1370</name>
</gene>
<dbReference type="PATRIC" id="fig|261654.4.peg.1395"/>
<proteinExistence type="predicted"/>
<dbReference type="GO" id="GO:0003700">
    <property type="term" value="F:DNA-binding transcription factor activity"/>
    <property type="evidence" value="ECO:0007669"/>
    <property type="project" value="TreeGrafter"/>
</dbReference>
<dbReference type="InterPro" id="IPR050109">
    <property type="entry name" value="HTH-type_TetR-like_transc_reg"/>
</dbReference>
<reference evidence="5" key="1">
    <citation type="submission" date="2016-06" db="EMBL/GenBank/DDBJ databases">
        <authorList>
            <person name="Varghese N."/>
            <person name="Submissions Spin"/>
        </authorList>
    </citation>
    <scope>NUCLEOTIDE SEQUENCE [LARGE SCALE GENOMIC DNA]</scope>
    <source>
        <strain evidence="5">DSM 44815</strain>
    </source>
</reference>
<dbReference type="PROSITE" id="PS50977">
    <property type="entry name" value="HTH_TETR_2"/>
    <property type="match status" value="1"/>
</dbReference>
<dbReference type="Proteomes" id="UP000199385">
    <property type="component" value="Chromosome I"/>
</dbReference>